<evidence type="ECO:0000313" key="2">
    <source>
        <dbReference type="EMBL" id="BBU21068.1"/>
    </source>
</evidence>
<dbReference type="KEGG" id="mxe:MYXE_08570"/>
<dbReference type="SUPFAM" id="SSF56801">
    <property type="entry name" value="Acetyl-CoA synthetase-like"/>
    <property type="match status" value="1"/>
</dbReference>
<dbReference type="InterPro" id="IPR025110">
    <property type="entry name" value="AMP-bd_C"/>
</dbReference>
<name>A0AAD1LZM4_MYCXE</name>
<dbReference type="InterPro" id="IPR045851">
    <property type="entry name" value="AMP-bd_C_sf"/>
</dbReference>
<proteinExistence type="predicted"/>
<dbReference type="AlphaFoldDB" id="A0AAD1LZM4"/>
<evidence type="ECO:0000259" key="1">
    <source>
        <dbReference type="Pfam" id="PF13193"/>
    </source>
</evidence>
<organism evidence="2 3">
    <name type="scientific">Mycobacterium xenopi</name>
    <dbReference type="NCBI Taxonomy" id="1789"/>
    <lineage>
        <taxon>Bacteria</taxon>
        <taxon>Bacillati</taxon>
        <taxon>Actinomycetota</taxon>
        <taxon>Actinomycetes</taxon>
        <taxon>Mycobacteriales</taxon>
        <taxon>Mycobacteriaceae</taxon>
        <taxon>Mycobacterium</taxon>
    </lineage>
</organism>
<sequence>MVGVEDPHWGRAIVAVVVPVEGCEPDPEELREHVRASLRGSRTPDRVVFWDALPTNTTGKLLRRDIVASLRTDEYREFPASSQ</sequence>
<dbReference type="Gene3D" id="3.30.300.30">
    <property type="match status" value="1"/>
</dbReference>
<feature type="domain" description="AMP-binding enzyme C-terminal" evidence="1">
    <location>
        <begin position="2"/>
        <end position="60"/>
    </location>
</feature>
<dbReference type="EMBL" id="AP022314">
    <property type="protein sequence ID" value="BBU21068.1"/>
    <property type="molecule type" value="Genomic_DNA"/>
</dbReference>
<evidence type="ECO:0000313" key="3">
    <source>
        <dbReference type="Proteomes" id="UP000464624"/>
    </source>
</evidence>
<protein>
    <recommendedName>
        <fullName evidence="1">AMP-binding enzyme C-terminal domain-containing protein</fullName>
    </recommendedName>
</protein>
<gene>
    <name evidence="2" type="ORF">MYXE_08570</name>
</gene>
<dbReference type="Proteomes" id="UP000464624">
    <property type="component" value="Chromosome"/>
</dbReference>
<dbReference type="Pfam" id="PF13193">
    <property type="entry name" value="AMP-binding_C"/>
    <property type="match status" value="1"/>
</dbReference>
<accession>A0AAD1LZM4</accession>
<reference evidence="2 3" key="1">
    <citation type="submission" date="2019-12" db="EMBL/GenBank/DDBJ databases">
        <title>Complete genome sequence of Mycolicibacterium xenopi str. JCM15661T.</title>
        <authorList>
            <person name="Yoshida M."/>
            <person name="Fukano H."/>
            <person name="Asakura T."/>
            <person name="Hoshino Y."/>
        </authorList>
    </citation>
    <scope>NUCLEOTIDE SEQUENCE [LARGE SCALE GENOMIC DNA]</scope>
    <source>
        <strain evidence="2 3">JCM 15661T</strain>
    </source>
</reference>